<dbReference type="InterPro" id="IPR003593">
    <property type="entry name" value="AAA+_ATPase"/>
</dbReference>
<accession>Q6BUL9</accession>
<evidence type="ECO:0000256" key="1">
    <source>
        <dbReference type="SAM" id="MobiDB-lite"/>
    </source>
</evidence>
<dbReference type="InParanoid" id="Q6BUL9"/>
<evidence type="ECO:0000313" key="4">
    <source>
        <dbReference type="Proteomes" id="UP000000599"/>
    </source>
</evidence>
<dbReference type="Proteomes" id="UP000000599">
    <property type="component" value="Chromosome C"/>
</dbReference>
<reference evidence="3 4" key="1">
    <citation type="journal article" date="2004" name="Nature">
        <title>Genome evolution in yeasts.</title>
        <authorList>
            <consortium name="Genolevures"/>
            <person name="Dujon B."/>
            <person name="Sherman D."/>
            <person name="Fischer G."/>
            <person name="Durrens P."/>
            <person name="Casaregola S."/>
            <person name="Lafontaine I."/>
            <person name="de Montigny J."/>
            <person name="Marck C."/>
            <person name="Neuveglise C."/>
            <person name="Talla E."/>
            <person name="Goffard N."/>
            <person name="Frangeul L."/>
            <person name="Aigle M."/>
            <person name="Anthouard V."/>
            <person name="Babour A."/>
            <person name="Barbe V."/>
            <person name="Barnay S."/>
            <person name="Blanchin S."/>
            <person name="Beckerich J.M."/>
            <person name="Beyne E."/>
            <person name="Bleykasten C."/>
            <person name="Boisrame A."/>
            <person name="Boyer J."/>
            <person name="Cattolico L."/>
            <person name="Confanioleri F."/>
            <person name="de Daruvar A."/>
            <person name="Despons L."/>
            <person name="Fabre E."/>
            <person name="Fairhead C."/>
            <person name="Ferry-Dumazet H."/>
            <person name="Groppi A."/>
            <person name="Hantraye F."/>
            <person name="Hennequin C."/>
            <person name="Jauniaux N."/>
            <person name="Joyet P."/>
            <person name="Kachouri R."/>
            <person name="Kerrest A."/>
            <person name="Koszul R."/>
            <person name="Lemaire M."/>
            <person name="Lesur I."/>
            <person name="Ma L."/>
            <person name="Muller H."/>
            <person name="Nicaud J.M."/>
            <person name="Nikolski M."/>
            <person name="Oztas S."/>
            <person name="Ozier-Kalogeropoulos O."/>
            <person name="Pellenz S."/>
            <person name="Potier S."/>
            <person name="Richard G.F."/>
            <person name="Straub M.L."/>
            <person name="Suleau A."/>
            <person name="Swennene D."/>
            <person name="Tekaia F."/>
            <person name="Wesolowski-Louvel M."/>
            <person name="Westhof E."/>
            <person name="Wirth B."/>
            <person name="Zeniou-Meyer M."/>
            <person name="Zivanovic I."/>
            <person name="Bolotin-Fukuhara M."/>
            <person name="Thierry A."/>
            <person name="Bouchier C."/>
            <person name="Caudron B."/>
            <person name="Scarpelli C."/>
            <person name="Gaillardin C."/>
            <person name="Weissenbach J."/>
            <person name="Wincker P."/>
            <person name="Souciet J.L."/>
        </authorList>
    </citation>
    <scope>NUCLEOTIDE SEQUENCE [LARGE SCALE GENOMIC DNA]</scope>
    <source>
        <strain evidence="4">ATCC 36239 / CBS 767 / BCRC 21394 / JCM 1990 / NBRC 0083 / IGC 2968</strain>
    </source>
</reference>
<dbReference type="PANTHER" id="PTHR13779">
    <property type="entry name" value="WERNER HELICASE-INTERACTING PROTEIN 1 FAMILY MEMBER"/>
    <property type="match status" value="1"/>
</dbReference>
<dbReference type="Gene3D" id="3.40.50.300">
    <property type="entry name" value="P-loop containing nucleotide triphosphate hydrolases"/>
    <property type="match status" value="1"/>
</dbReference>
<gene>
    <name evidence="3" type="ordered locus">DEHA2C09570g</name>
</gene>
<dbReference type="KEGG" id="dha:DEHA2C09570g"/>
<evidence type="ECO:0000313" key="3">
    <source>
        <dbReference type="EMBL" id="CAG86171.2"/>
    </source>
</evidence>
<feature type="compositionally biased region" description="Polar residues" evidence="1">
    <location>
        <begin position="12"/>
        <end position="21"/>
    </location>
</feature>
<feature type="domain" description="AAA+ ATPase" evidence="2">
    <location>
        <begin position="192"/>
        <end position="315"/>
    </location>
</feature>
<evidence type="ECO:0000259" key="2">
    <source>
        <dbReference type="SMART" id="SM00382"/>
    </source>
</evidence>
<sequence length="842" mass="96060">MTDMKDFKETSNNENLSTESDGNIKMNVDLHGKITDENNLINPLITSEKQSYANISTENRNDHNDDSLMEIQEEYSNDKPCLFHDANGNSNFTKISHDNNGDSHSDTITKKIKEKEEQEDYNEVNEEEENIETQADNSSDEETERRRLDSKIFDNIPLFEVIRPKSLNEVIGQTHLINNHNGTIKNFIRLGYLPSMILHGPPGVGKTSIASILAQETGYVFVEFSATDATVSDLKELSITIEKENRKRSKKDMEYLRVVVFIDEIHRFTKTQQDFLLPFIESGVFTFIGATTLKPETRIRRAIISRCQIFQLKALESYEIDIVIHKAILYENIRRRILRNLRSLFYDDECLNLLIRRSNGDTRAAVNLVELVSTHYNIDDLAYEAEKHESFVLNFISLKKAIESLKINLSGLQDTKNLSLFLNLYDSMRHIKKYRTIESSPTENNYDNSRLEINELAKSTSSSPKSVSGSWMLNKMDRENHNTEQLKHLDNNRDNSYLDAKNKVRAVIYKSERNSLVMKITIPAKSSGKFVKADEELLNSDDSSDYNEEFRSSQHDASSYNDLEKSYIAQMEVSDDSDVEAGPLYFDKEDGIKPIDMGKVTLTKYFVLSSIYSLILLLNRGETPFFIGKQLILFTAIYLKSDNSDMGKTMASLKSFKNSNADMLTTLSNCVVRLTRAEKLNLSESRSFISELKYIKSYCYSEFQKHNKKNGNHIGTLNDDGVAVVYDSKLVEELLKPADEIPNRAPKPIFEIERLDTFRDANKELCMQIPHDIDDTDDGSLEILNSTVIDITASSLLESNVGGLEVRDCSPVRRNQQDSNSDDSDANETKLSLIKNPETQSE</sequence>
<dbReference type="EMBL" id="CR382135">
    <property type="protein sequence ID" value="CAG86171.2"/>
    <property type="molecule type" value="Genomic_DNA"/>
</dbReference>
<dbReference type="GO" id="GO:0006261">
    <property type="term" value="P:DNA-templated DNA replication"/>
    <property type="evidence" value="ECO:0007669"/>
    <property type="project" value="TreeGrafter"/>
</dbReference>
<proteinExistence type="predicted"/>
<feature type="region of interest" description="Disordered" evidence="1">
    <location>
        <begin position="1"/>
        <end position="23"/>
    </location>
</feature>
<dbReference type="AlphaFoldDB" id="Q6BUL9"/>
<dbReference type="PANTHER" id="PTHR13779:SF7">
    <property type="entry name" value="ATPASE WRNIP1"/>
    <property type="match status" value="1"/>
</dbReference>
<protein>
    <submittedName>
        <fullName evidence="3">DEHA2C09570p</fullName>
    </submittedName>
</protein>
<dbReference type="CDD" id="cd00009">
    <property type="entry name" value="AAA"/>
    <property type="match status" value="1"/>
</dbReference>
<dbReference type="OrthoDB" id="10265467at2759"/>
<dbReference type="InterPro" id="IPR003959">
    <property type="entry name" value="ATPase_AAA_core"/>
</dbReference>
<dbReference type="SMART" id="SM00382">
    <property type="entry name" value="AAA"/>
    <property type="match status" value="1"/>
</dbReference>
<dbReference type="STRING" id="284592.Q6BUL9"/>
<dbReference type="GO" id="GO:0005634">
    <property type="term" value="C:nucleus"/>
    <property type="evidence" value="ECO:0007669"/>
    <property type="project" value="TreeGrafter"/>
</dbReference>
<dbReference type="GO" id="GO:0008047">
    <property type="term" value="F:enzyme activator activity"/>
    <property type="evidence" value="ECO:0007669"/>
    <property type="project" value="TreeGrafter"/>
</dbReference>
<dbReference type="GO" id="GO:0017116">
    <property type="term" value="F:single-stranded DNA helicase activity"/>
    <property type="evidence" value="ECO:0007669"/>
    <property type="project" value="TreeGrafter"/>
</dbReference>
<dbReference type="GO" id="GO:0000731">
    <property type="term" value="P:DNA synthesis involved in DNA repair"/>
    <property type="evidence" value="ECO:0007669"/>
    <property type="project" value="TreeGrafter"/>
</dbReference>
<dbReference type="GO" id="GO:0005524">
    <property type="term" value="F:ATP binding"/>
    <property type="evidence" value="ECO:0007669"/>
    <property type="project" value="InterPro"/>
</dbReference>
<dbReference type="VEuPathDB" id="FungiDB:DEHA2C09570g"/>
<dbReference type="GeneID" id="2899977"/>
<dbReference type="GO" id="GO:0016887">
    <property type="term" value="F:ATP hydrolysis activity"/>
    <property type="evidence" value="ECO:0007669"/>
    <property type="project" value="InterPro"/>
</dbReference>
<name>Q6BUL9_DEBHA</name>
<feature type="region of interest" description="Disordered" evidence="1">
    <location>
        <begin position="113"/>
        <end position="146"/>
    </location>
</feature>
<dbReference type="eggNOG" id="KOG2028">
    <property type="taxonomic scope" value="Eukaryota"/>
</dbReference>
<feature type="compositionally biased region" description="Basic and acidic residues" evidence="1">
    <location>
        <begin position="1"/>
        <end position="11"/>
    </location>
</feature>
<dbReference type="InterPro" id="IPR051314">
    <property type="entry name" value="AAA_ATPase_RarA/MGS1/WRNIP1"/>
</dbReference>
<keyword evidence="4" id="KW-1185">Reference proteome</keyword>
<organism evidence="3 4">
    <name type="scientific">Debaryomyces hansenii (strain ATCC 36239 / CBS 767 / BCRC 21394 / JCM 1990 / NBRC 0083 / IGC 2968)</name>
    <name type="common">Yeast</name>
    <name type="synonym">Torulaspora hansenii</name>
    <dbReference type="NCBI Taxonomy" id="284592"/>
    <lineage>
        <taxon>Eukaryota</taxon>
        <taxon>Fungi</taxon>
        <taxon>Dikarya</taxon>
        <taxon>Ascomycota</taxon>
        <taxon>Saccharomycotina</taxon>
        <taxon>Pichiomycetes</taxon>
        <taxon>Debaryomycetaceae</taxon>
        <taxon>Debaryomyces</taxon>
    </lineage>
</organism>
<dbReference type="InterPro" id="IPR027417">
    <property type="entry name" value="P-loop_NTPase"/>
</dbReference>
<feature type="compositionally biased region" description="Acidic residues" evidence="1">
    <location>
        <begin position="117"/>
        <end position="131"/>
    </location>
</feature>
<feature type="region of interest" description="Disordered" evidence="1">
    <location>
        <begin position="808"/>
        <end position="842"/>
    </location>
</feature>
<dbReference type="HOGENOM" id="CLU_017271_0_0_1"/>
<dbReference type="SUPFAM" id="SSF52540">
    <property type="entry name" value="P-loop containing nucleoside triphosphate hydrolases"/>
    <property type="match status" value="1"/>
</dbReference>
<dbReference type="Pfam" id="PF00004">
    <property type="entry name" value="AAA"/>
    <property type="match status" value="1"/>
</dbReference>
<dbReference type="RefSeq" id="XP_458100.2">
    <property type="nucleotide sequence ID" value="XM_458100.1"/>
</dbReference>